<proteinExistence type="predicted"/>
<reference evidence="1" key="1">
    <citation type="submission" date="2021-01" db="EMBL/GenBank/DDBJ databases">
        <authorList>
            <person name="Corre E."/>
            <person name="Pelletier E."/>
            <person name="Niang G."/>
            <person name="Scheremetjew M."/>
            <person name="Finn R."/>
            <person name="Kale V."/>
            <person name="Holt S."/>
            <person name="Cochrane G."/>
            <person name="Meng A."/>
            <person name="Brown T."/>
            <person name="Cohen L."/>
        </authorList>
    </citation>
    <scope>NUCLEOTIDE SEQUENCE</scope>
    <source>
        <strain evidence="1">CCMP1594</strain>
    </source>
</reference>
<sequence>MQPWRKSSGGPHTRNQYIKRVCSRRPCLSNIFMASSSHCLCVLLSSIQSTAMSGVHGEREKARIAIILYTTYQNANAHASPWQVALTNCLWPKSAQKISHTQPSHHFTPIEEEKGRMMHQNPISVAFAKVILNLNLTSSWDVKTGLARAQCTHGRCSK</sequence>
<dbReference type="EMBL" id="HBJA01049068">
    <property type="protein sequence ID" value="CAE0806243.1"/>
    <property type="molecule type" value="Transcribed_RNA"/>
</dbReference>
<name>A0A7S4FNU3_9EUGL</name>
<accession>A0A7S4FNU3</accession>
<dbReference type="AlphaFoldDB" id="A0A7S4FNU3"/>
<gene>
    <name evidence="1" type="ORF">EGYM00163_LOCUS17369</name>
</gene>
<protein>
    <submittedName>
        <fullName evidence="1">Uncharacterized protein</fullName>
    </submittedName>
</protein>
<organism evidence="1">
    <name type="scientific">Eutreptiella gymnastica</name>
    <dbReference type="NCBI Taxonomy" id="73025"/>
    <lineage>
        <taxon>Eukaryota</taxon>
        <taxon>Discoba</taxon>
        <taxon>Euglenozoa</taxon>
        <taxon>Euglenida</taxon>
        <taxon>Spirocuta</taxon>
        <taxon>Euglenophyceae</taxon>
        <taxon>Eutreptiales</taxon>
        <taxon>Eutreptiaceae</taxon>
        <taxon>Eutreptiella</taxon>
    </lineage>
</organism>
<evidence type="ECO:0000313" key="1">
    <source>
        <dbReference type="EMBL" id="CAE0806243.1"/>
    </source>
</evidence>